<feature type="compositionally biased region" description="Polar residues" evidence="2">
    <location>
        <begin position="71"/>
        <end position="87"/>
    </location>
</feature>
<dbReference type="EMBL" id="CCYA01000254">
    <property type="protein sequence ID" value="CEH17394.1"/>
    <property type="molecule type" value="Genomic_DNA"/>
</dbReference>
<dbReference type="OrthoDB" id="2117972at2759"/>
<feature type="compositionally biased region" description="Basic and acidic residues" evidence="2">
    <location>
        <begin position="1"/>
        <end position="11"/>
    </location>
</feature>
<evidence type="ECO:0000256" key="2">
    <source>
        <dbReference type="SAM" id="MobiDB-lite"/>
    </source>
</evidence>
<dbReference type="InterPro" id="IPR045464">
    <property type="entry name" value="Hrt3/FBXO9_C"/>
</dbReference>
<evidence type="ECO:0000313" key="4">
    <source>
        <dbReference type="EMBL" id="CEH17394.1"/>
    </source>
</evidence>
<dbReference type="PANTHER" id="PTHR12874:SF9">
    <property type="entry name" value="F-BOX ONLY PROTEIN 48"/>
    <property type="match status" value="1"/>
</dbReference>
<dbReference type="Proteomes" id="UP000054845">
    <property type="component" value="Unassembled WGS sequence"/>
</dbReference>
<dbReference type="AlphaFoldDB" id="A0A0N7LAS4"/>
<reference evidence="4 5" key="1">
    <citation type="submission" date="2014-09" db="EMBL/GenBank/DDBJ databases">
        <authorList>
            <person name="Magalhaes I.L.F."/>
            <person name="Oliveira U."/>
            <person name="Santos F.R."/>
            <person name="Vidigal T.H.D.A."/>
            <person name="Brescovit A.D."/>
            <person name="Santos A.J."/>
        </authorList>
    </citation>
    <scope>NUCLEOTIDE SEQUENCE [LARGE SCALE GENOMIC DNA]</scope>
</reference>
<feature type="compositionally biased region" description="Basic and acidic residues" evidence="2">
    <location>
        <begin position="141"/>
        <end position="153"/>
    </location>
</feature>
<dbReference type="Pfam" id="PF19270">
    <property type="entry name" value="FBO_C"/>
    <property type="match status" value="1"/>
</dbReference>
<dbReference type="GO" id="GO:0019005">
    <property type="term" value="C:SCF ubiquitin ligase complex"/>
    <property type="evidence" value="ECO:0007669"/>
    <property type="project" value="TreeGrafter"/>
</dbReference>
<evidence type="ECO:0000313" key="5">
    <source>
        <dbReference type="Proteomes" id="UP000054845"/>
    </source>
</evidence>
<evidence type="ECO:0000256" key="1">
    <source>
        <dbReference type="ARBA" id="ARBA00022786"/>
    </source>
</evidence>
<sequence length="640" mass="70004">MPSEPSERGEEQGQSGFSTPSTARVTPATSTDISRSVTPGVSKLADHSIAPTEGNAELEAFRQQWRKEVQSRTAGVSQSEATASTPSADGWSKQIPSGKTAEQSEAAVLSTALPSKEARRTAKAAQSDPDTDQERAAATLSHHDELDRSLIRGEDEEGSYSRPHSPSLASGLMGVPEAAQAPTVWRREPPAAQVDEVEDTITTQKPVAPDLAAARAKRAAGHAKQDAQDLSTSDGQARIEQGIKLYARAVAAEKRGNNSQAIEHYRRAFKLHDDVDRFFQRGVVLLSKDANEHGIAQPTDALLQTKEVSDALALAPPNEDEEDEAVEPSLRARFTPADEEAPSHICSVPDEVLLHVIAQLAAPSGKRGARIPAVPPGEPPSKRGIGVVLAGADWFSVEQLGRASATLRRLTFSQGVWKDIVKATYFPPQLPEPTDHDSLLDMHGGRHWRDVFVHQPRLLLNGVYIASCRYTRQGLNAENRWVNVLHLVEFYRSLRFLPDGRALSLLTTDVPADTVRHGRALSLLTTDVPADTVRRMEPGLRCKGFAIGRWKLMPYGLADDEEEARPPGPKVIIEDLKDRSMDKYCFRVILLLRQTSLGKHNRLDLLDYASVNLRTAEVSTLMNASHKLSFSFSVVRSYGI</sequence>
<keyword evidence="1" id="KW-0833">Ubl conjugation pathway</keyword>
<keyword evidence="5" id="KW-1185">Reference proteome</keyword>
<name>A0A0N7LAS4_9BASI</name>
<dbReference type="GO" id="GO:0031146">
    <property type="term" value="P:SCF-dependent proteasomal ubiquitin-dependent protein catabolic process"/>
    <property type="evidence" value="ECO:0007669"/>
    <property type="project" value="TreeGrafter"/>
</dbReference>
<feature type="compositionally biased region" description="Polar residues" evidence="2">
    <location>
        <begin position="12"/>
        <end position="39"/>
    </location>
</feature>
<dbReference type="InterPro" id="IPR011990">
    <property type="entry name" value="TPR-like_helical_dom_sf"/>
</dbReference>
<feature type="region of interest" description="Disordered" evidence="2">
    <location>
        <begin position="1"/>
        <end position="235"/>
    </location>
</feature>
<feature type="domain" description="F-box protein Hrt3/FBXO9 C-terminal" evidence="3">
    <location>
        <begin position="446"/>
        <end position="507"/>
    </location>
</feature>
<dbReference type="STRING" id="401625.A0A0N7LAS4"/>
<dbReference type="PANTHER" id="PTHR12874">
    <property type="entry name" value="F-BOX ONLY PROTEIN 48-RELATED"/>
    <property type="match status" value="1"/>
</dbReference>
<evidence type="ECO:0000259" key="3">
    <source>
        <dbReference type="Pfam" id="PF19270"/>
    </source>
</evidence>
<protein>
    <submittedName>
        <fullName evidence="4">F-box protein FBX9</fullName>
    </submittedName>
</protein>
<proteinExistence type="predicted"/>
<accession>A0A0N7LAS4</accession>
<feature type="compositionally biased region" description="Polar residues" evidence="2">
    <location>
        <begin position="94"/>
        <end position="103"/>
    </location>
</feature>
<dbReference type="Gene3D" id="1.25.40.10">
    <property type="entry name" value="Tetratricopeptide repeat domain"/>
    <property type="match status" value="1"/>
</dbReference>
<dbReference type="GO" id="GO:0005737">
    <property type="term" value="C:cytoplasm"/>
    <property type="evidence" value="ECO:0007669"/>
    <property type="project" value="TreeGrafter"/>
</dbReference>
<organism evidence="4 5">
    <name type="scientific">Ceraceosorus bombacis</name>
    <dbReference type="NCBI Taxonomy" id="401625"/>
    <lineage>
        <taxon>Eukaryota</taxon>
        <taxon>Fungi</taxon>
        <taxon>Dikarya</taxon>
        <taxon>Basidiomycota</taxon>
        <taxon>Ustilaginomycotina</taxon>
        <taxon>Exobasidiomycetes</taxon>
        <taxon>Ceraceosorales</taxon>
        <taxon>Ceraceosoraceae</taxon>
        <taxon>Ceraceosorus</taxon>
    </lineage>
</organism>